<evidence type="ECO:0000313" key="1">
    <source>
        <dbReference type="EMBL" id="MCF6137513.1"/>
    </source>
</evidence>
<name>A0ABS9H154_9BACL</name>
<keyword evidence="2" id="KW-1185">Reference proteome</keyword>
<dbReference type="Proteomes" id="UP001649381">
    <property type="component" value="Unassembled WGS sequence"/>
</dbReference>
<dbReference type="EMBL" id="JAKIJS010000001">
    <property type="protein sequence ID" value="MCF6137513.1"/>
    <property type="molecule type" value="Genomic_DNA"/>
</dbReference>
<reference evidence="1 2" key="1">
    <citation type="submission" date="2022-01" db="EMBL/GenBank/DDBJ databases">
        <title>Alkalihalobacillus sp. EGI L200015, a novel bacterium isolated from a salt lake sediment.</title>
        <authorList>
            <person name="Gao L."/>
            <person name="Fang B.-Z."/>
            <person name="Li W.-J."/>
        </authorList>
    </citation>
    <scope>NUCLEOTIDE SEQUENCE [LARGE SCALE GENOMIC DNA]</scope>
    <source>
        <strain evidence="1 2">KCTC 12718</strain>
    </source>
</reference>
<proteinExistence type="predicted"/>
<comment type="caution">
    <text evidence="1">The sequence shown here is derived from an EMBL/GenBank/DDBJ whole genome shotgun (WGS) entry which is preliminary data.</text>
</comment>
<organism evidence="1 2">
    <name type="scientific">Pseudalkalibacillus berkeleyi</name>
    <dbReference type="NCBI Taxonomy" id="1069813"/>
    <lineage>
        <taxon>Bacteria</taxon>
        <taxon>Bacillati</taxon>
        <taxon>Bacillota</taxon>
        <taxon>Bacilli</taxon>
        <taxon>Bacillales</taxon>
        <taxon>Fictibacillaceae</taxon>
        <taxon>Pseudalkalibacillus</taxon>
    </lineage>
</organism>
<evidence type="ECO:0000313" key="2">
    <source>
        <dbReference type="Proteomes" id="UP001649381"/>
    </source>
</evidence>
<dbReference type="RefSeq" id="WP_236333180.1">
    <property type="nucleotide sequence ID" value="NZ_JAKIJS010000001.1"/>
</dbReference>
<gene>
    <name evidence="1" type="ORF">L2716_07210</name>
</gene>
<protein>
    <submittedName>
        <fullName evidence="1">Uncharacterized protein</fullName>
    </submittedName>
</protein>
<accession>A0ABS9H154</accession>
<sequence length="63" mass="7296">MYERYSDIEKVCKAMKTLEDINGKDPCYSTACTDIQSQLHEAISFESGYQLNMSKYANVQNKY</sequence>